<accession>A0ABR4UQY6</accession>
<keyword evidence="3" id="KW-1185">Reference proteome</keyword>
<keyword evidence="1" id="KW-0472">Membrane</keyword>
<feature type="transmembrane region" description="Helical" evidence="1">
    <location>
        <begin position="38"/>
        <end position="57"/>
    </location>
</feature>
<feature type="transmembrane region" description="Helical" evidence="1">
    <location>
        <begin position="69"/>
        <end position="94"/>
    </location>
</feature>
<evidence type="ECO:0000256" key="1">
    <source>
        <dbReference type="SAM" id="Phobius"/>
    </source>
</evidence>
<comment type="caution">
    <text evidence="2">The sequence shown here is derived from an EMBL/GenBank/DDBJ whole genome shotgun (WGS) entry which is preliminary data.</text>
</comment>
<proteinExistence type="predicted"/>
<evidence type="ECO:0000313" key="2">
    <source>
        <dbReference type="EMBL" id="KFF27682.1"/>
    </source>
</evidence>
<dbReference type="RefSeq" id="WP_034738539.1">
    <property type="nucleotide sequence ID" value="NZ_JPRI01000001.1"/>
</dbReference>
<evidence type="ECO:0000313" key="3">
    <source>
        <dbReference type="Proteomes" id="UP000028719"/>
    </source>
</evidence>
<name>A0ABR4UQY6_9FLAO</name>
<reference evidence="2 3" key="1">
    <citation type="submission" date="2014-07" db="EMBL/GenBank/DDBJ databases">
        <title>Genome of Chryseobacterium vrystaatense LMG 22846.</title>
        <authorList>
            <person name="Pipes S.E."/>
            <person name="Stropko S.J."/>
            <person name="Newman J.D."/>
        </authorList>
    </citation>
    <scope>NUCLEOTIDE SEQUENCE [LARGE SCALE GENOMIC DNA]</scope>
    <source>
        <strain evidence="2 3">LMG 22846</strain>
    </source>
</reference>
<sequence>MGKASIDYSQIQLEENIPLTDSELNNINVQRKGFFKDAPGILLAVIILIILIACYLLKDEFINFKYYHYILFFCVASALYAFFYLIMYLVYMYFVQNWERDIRNGKNILKSIITSRHTTENDEYILTFSGRNKDEKIKLPVSKDDYLRYKTGMQVVVVYLKHSKVVLSLEELEIPISDQY</sequence>
<dbReference type="Proteomes" id="UP000028719">
    <property type="component" value="Unassembled WGS sequence"/>
</dbReference>
<evidence type="ECO:0008006" key="4">
    <source>
        <dbReference type="Google" id="ProtNLM"/>
    </source>
</evidence>
<gene>
    <name evidence="2" type="ORF">IW16_00220</name>
</gene>
<keyword evidence="1" id="KW-0812">Transmembrane</keyword>
<organism evidence="2 3">
    <name type="scientific">Chryseobacterium vrystaatense</name>
    <dbReference type="NCBI Taxonomy" id="307480"/>
    <lineage>
        <taxon>Bacteria</taxon>
        <taxon>Pseudomonadati</taxon>
        <taxon>Bacteroidota</taxon>
        <taxon>Flavobacteriia</taxon>
        <taxon>Flavobacteriales</taxon>
        <taxon>Weeksellaceae</taxon>
        <taxon>Chryseobacterium group</taxon>
        <taxon>Chryseobacterium</taxon>
    </lineage>
</organism>
<keyword evidence="1" id="KW-1133">Transmembrane helix</keyword>
<protein>
    <recommendedName>
        <fullName evidence="4">NfeD-like C-terminal, partner-binding</fullName>
    </recommendedName>
</protein>
<dbReference type="EMBL" id="JPRI01000001">
    <property type="protein sequence ID" value="KFF27682.1"/>
    <property type="molecule type" value="Genomic_DNA"/>
</dbReference>